<feature type="domain" description="Helicase C-terminal" evidence="9">
    <location>
        <begin position="305"/>
        <end position="482"/>
    </location>
</feature>
<dbReference type="InterPro" id="IPR014001">
    <property type="entry name" value="Helicase_ATP-bd"/>
</dbReference>
<dbReference type="SMART" id="SM00847">
    <property type="entry name" value="HA2"/>
    <property type="match status" value="1"/>
</dbReference>
<dbReference type="PROSITE" id="PS51192">
    <property type="entry name" value="HELICASE_ATP_BIND_1"/>
    <property type="match status" value="1"/>
</dbReference>
<evidence type="ECO:0000259" key="9">
    <source>
        <dbReference type="PROSITE" id="PS51194"/>
    </source>
</evidence>
<dbReference type="SMART" id="SM00490">
    <property type="entry name" value="HELICc"/>
    <property type="match status" value="1"/>
</dbReference>
<dbReference type="InterPro" id="IPR048333">
    <property type="entry name" value="HA2_WH"/>
</dbReference>
<dbReference type="FunFam" id="3.40.50.300:FF:000526">
    <property type="entry name" value="DExH-box ATP-dependent RNA helicase DExH3"/>
    <property type="match status" value="1"/>
</dbReference>
<dbReference type="InterPro" id="IPR027417">
    <property type="entry name" value="P-loop_NTPase"/>
</dbReference>
<dbReference type="CDD" id="cd17917">
    <property type="entry name" value="DEXHc_RHA-like"/>
    <property type="match status" value="1"/>
</dbReference>
<dbReference type="Pfam" id="PF21010">
    <property type="entry name" value="HA2_C"/>
    <property type="match status" value="1"/>
</dbReference>
<feature type="compositionally biased region" description="Basic and acidic residues" evidence="7">
    <location>
        <begin position="733"/>
        <end position="742"/>
    </location>
</feature>
<keyword evidence="5" id="KW-0694">RNA-binding</keyword>
<dbReference type="Pfam" id="PF04408">
    <property type="entry name" value="WHD_HA2"/>
    <property type="match status" value="1"/>
</dbReference>
<evidence type="ECO:0000256" key="2">
    <source>
        <dbReference type="ARBA" id="ARBA00022741"/>
    </source>
</evidence>
<keyword evidence="2" id="KW-0547">Nucleotide-binding</keyword>
<evidence type="ECO:0000259" key="8">
    <source>
        <dbReference type="PROSITE" id="PS51192"/>
    </source>
</evidence>
<dbReference type="PANTHER" id="PTHR18934:SF203">
    <property type="entry name" value="ATP-DEPENDENT RNA HELICASE A"/>
    <property type="match status" value="1"/>
</dbReference>
<accession>A0A4P9YBJ0</accession>
<dbReference type="OrthoDB" id="28053at2759"/>
<dbReference type="PROSITE" id="PS51194">
    <property type="entry name" value="HELICASE_CTER"/>
    <property type="match status" value="1"/>
</dbReference>
<dbReference type="SMART" id="SM00487">
    <property type="entry name" value="DEXDc"/>
    <property type="match status" value="1"/>
</dbReference>
<dbReference type="InterPro" id="IPR002464">
    <property type="entry name" value="DNA/RNA_helicase_DEAH_CS"/>
</dbReference>
<evidence type="ECO:0000256" key="4">
    <source>
        <dbReference type="ARBA" id="ARBA00022840"/>
    </source>
</evidence>
<evidence type="ECO:0000256" key="7">
    <source>
        <dbReference type="SAM" id="MobiDB-lite"/>
    </source>
</evidence>
<sequence length="900" mass="98286">MNTRQRAPPVPEDPARNQALKASWDRYKESQAGQKMMEARHRLPMVQHADELMKAVRESPVVVLVGQTGCGKTTQVPQLLLEDAINQGRGSSCRILCTQPRRLAAISVAERVARERGERVGSTAGVGYTVRFDARPPHPGGGTVQYCTTGVLLRRLHGAEGLEGVSHVVVDEVHERDMGVDFLLVVLRRLLASRVEAGLPAVKVILMSATVETGLFASYFSRVCGGQPAPIVRVPGRTFPVTRHLLGEVVEEMRERWGHRDVDRLLRAQDTSKYVDRELRVMSPAGSASEMREEAEVPYSLIAMSVAHIIRGDDEPDQGAILVFLPGWEEMSRVQRILQQDRPLGLDMSNESIYHIHLLHSSIPSKTQHLVFDPVPAGEWKIILATNIAETSITIDDVVWVVDSGKIREKRYDPATRITHLVTAWVSESSARQRAGRAGRVRPGHYYGCMSQGRYARLDPYGTPEMVRSDLQEICLHIRALELPGGSAAQLLAEALEPPDPSAVAAALANLRALRALDGEERLTPLGRVLATLPVEPTLGRMVLQGVVMRALDPALTLAAAMAGKDPFAGPAWKRQEGDAARSRWSRGTRSDLLAIAQVYEPWVEMMHAHGSVGEVIRFCEEESLGWQSLQAIDRTKTQLLDVLRRAGVLQAAMRHFPAPPPGTSRRKGLFLGPPELNSNSHSPALLRSLILSGVYPNVAIQRGDGRRKKDAGCVTRHVRWSLVHPSSVNSRRQLERADDAVASRSMDNDVSGSNGSVYVFSEVVQSAPAPGGGGGGGMSILRQTTRVSPATTLLFGGVVEEEMTPQGSLELLMDGWLRISGISPNIPAPSALVSRSSVLLALAAQVKWQMDRAFEKTFADMMCGPGESGSGEKSLFTQGHLVKLLIQTLEALDVRDGKD</sequence>
<evidence type="ECO:0000256" key="3">
    <source>
        <dbReference type="ARBA" id="ARBA00022801"/>
    </source>
</evidence>
<dbReference type="Gene3D" id="3.40.50.300">
    <property type="entry name" value="P-loop containing nucleotide triphosphate hydrolases"/>
    <property type="match status" value="2"/>
</dbReference>
<dbReference type="SUPFAM" id="SSF52540">
    <property type="entry name" value="P-loop containing nucleoside triphosphate hydrolases"/>
    <property type="match status" value="1"/>
</dbReference>
<dbReference type="GO" id="GO:0003723">
    <property type="term" value="F:RNA binding"/>
    <property type="evidence" value="ECO:0007669"/>
    <property type="project" value="UniProtKB-KW"/>
</dbReference>
<dbReference type="GO" id="GO:0003724">
    <property type="term" value="F:RNA helicase activity"/>
    <property type="evidence" value="ECO:0007669"/>
    <property type="project" value="UniProtKB-EC"/>
</dbReference>
<keyword evidence="4" id="KW-0067">ATP-binding</keyword>
<dbReference type="GO" id="GO:0005524">
    <property type="term" value="F:ATP binding"/>
    <property type="evidence" value="ECO:0007669"/>
    <property type="project" value="UniProtKB-KW"/>
</dbReference>
<protein>
    <recommendedName>
        <fullName evidence="1">RNA helicase</fullName>
        <ecNumber evidence="1">3.6.4.13</ecNumber>
    </recommendedName>
</protein>
<keyword evidence="3 10" id="KW-0378">Hydrolase</keyword>
<dbReference type="EC" id="3.6.4.13" evidence="1"/>
<feature type="domain" description="Helicase ATP-binding" evidence="8">
    <location>
        <begin position="53"/>
        <end position="229"/>
    </location>
</feature>
<dbReference type="Proteomes" id="UP000267251">
    <property type="component" value="Unassembled WGS sequence"/>
</dbReference>
<evidence type="ECO:0000256" key="6">
    <source>
        <dbReference type="ARBA" id="ARBA00060772"/>
    </source>
</evidence>
<dbReference type="InterPro" id="IPR001650">
    <property type="entry name" value="Helicase_C-like"/>
</dbReference>
<feature type="region of interest" description="Disordered" evidence="7">
    <location>
        <begin position="730"/>
        <end position="749"/>
    </location>
</feature>
<dbReference type="GO" id="GO:1990904">
    <property type="term" value="C:ribonucleoprotein complex"/>
    <property type="evidence" value="ECO:0007669"/>
    <property type="project" value="UniProtKB-ARBA"/>
</dbReference>
<dbReference type="Pfam" id="PF00271">
    <property type="entry name" value="Helicase_C"/>
    <property type="match status" value="1"/>
</dbReference>
<name>A0A4P9YBJ0_9FUNG</name>
<evidence type="ECO:0000313" key="11">
    <source>
        <dbReference type="Proteomes" id="UP000267251"/>
    </source>
</evidence>
<evidence type="ECO:0000256" key="5">
    <source>
        <dbReference type="ARBA" id="ARBA00022884"/>
    </source>
</evidence>
<dbReference type="GO" id="GO:0016787">
    <property type="term" value="F:hydrolase activity"/>
    <property type="evidence" value="ECO:0007669"/>
    <property type="project" value="UniProtKB-KW"/>
</dbReference>
<evidence type="ECO:0000256" key="1">
    <source>
        <dbReference type="ARBA" id="ARBA00012552"/>
    </source>
</evidence>
<dbReference type="EMBL" id="KZ987729">
    <property type="protein sequence ID" value="RKP15490.1"/>
    <property type="molecule type" value="Genomic_DNA"/>
</dbReference>
<reference evidence="11" key="1">
    <citation type="journal article" date="2018" name="Nat. Microbiol.">
        <title>Leveraging single-cell genomics to expand the fungal tree of life.</title>
        <authorList>
            <person name="Ahrendt S.R."/>
            <person name="Quandt C.A."/>
            <person name="Ciobanu D."/>
            <person name="Clum A."/>
            <person name="Salamov A."/>
            <person name="Andreopoulos B."/>
            <person name="Cheng J.F."/>
            <person name="Woyke T."/>
            <person name="Pelin A."/>
            <person name="Henrissat B."/>
            <person name="Reynolds N.K."/>
            <person name="Benny G.L."/>
            <person name="Smith M.E."/>
            <person name="James T.Y."/>
            <person name="Grigoriev I.V."/>
        </authorList>
    </citation>
    <scope>NUCLEOTIDE SEQUENCE [LARGE SCALE GENOMIC DNA]</scope>
</reference>
<evidence type="ECO:0000313" key="10">
    <source>
        <dbReference type="EMBL" id="RKP15490.1"/>
    </source>
</evidence>
<comment type="similarity">
    <text evidence="6">Belongs to the DExH box helicase family.</text>
</comment>
<dbReference type="PANTHER" id="PTHR18934">
    <property type="entry name" value="ATP-DEPENDENT RNA HELICASE"/>
    <property type="match status" value="1"/>
</dbReference>
<proteinExistence type="inferred from homology"/>
<organism evidence="10 11">
    <name type="scientific">Piptocephalis cylindrospora</name>
    <dbReference type="NCBI Taxonomy" id="1907219"/>
    <lineage>
        <taxon>Eukaryota</taxon>
        <taxon>Fungi</taxon>
        <taxon>Fungi incertae sedis</taxon>
        <taxon>Zoopagomycota</taxon>
        <taxon>Zoopagomycotina</taxon>
        <taxon>Zoopagomycetes</taxon>
        <taxon>Zoopagales</taxon>
        <taxon>Piptocephalidaceae</taxon>
        <taxon>Piptocephalis</taxon>
    </lineage>
</organism>
<gene>
    <name evidence="10" type="ORF">BJ684DRAFT_6954</name>
</gene>
<dbReference type="CDD" id="cd18791">
    <property type="entry name" value="SF2_C_RHA"/>
    <property type="match status" value="1"/>
</dbReference>
<dbReference type="PROSITE" id="PS00690">
    <property type="entry name" value="DEAH_ATP_HELICASE"/>
    <property type="match status" value="1"/>
</dbReference>
<dbReference type="Pfam" id="PF00270">
    <property type="entry name" value="DEAD"/>
    <property type="match status" value="1"/>
</dbReference>
<keyword evidence="11" id="KW-1185">Reference proteome</keyword>
<dbReference type="AlphaFoldDB" id="A0A4P9YBJ0"/>
<dbReference type="InterPro" id="IPR007502">
    <property type="entry name" value="Helicase-assoc_dom"/>
</dbReference>
<dbReference type="InterPro" id="IPR011545">
    <property type="entry name" value="DEAD/DEAH_box_helicase_dom"/>
</dbReference>
<dbReference type="Gene3D" id="1.20.120.1080">
    <property type="match status" value="1"/>
</dbReference>